<accession>A0ABX0YW00</accession>
<comment type="caution">
    <text evidence="4">The sequence shown here is derived from an EMBL/GenBank/DDBJ whole genome shotgun (WGS) entry which is preliminary data.</text>
</comment>
<dbReference type="PANTHER" id="PTHR43477">
    <property type="entry name" value="DIHYDROANTICAPSIN 7-DEHYDROGENASE"/>
    <property type="match status" value="1"/>
</dbReference>
<gene>
    <name evidence="4" type="ORF">HCJ95_13385</name>
</gene>
<keyword evidence="5" id="KW-1185">Reference proteome</keyword>
<dbReference type="Pfam" id="PF00106">
    <property type="entry name" value="adh_short"/>
    <property type="match status" value="1"/>
</dbReference>
<comment type="similarity">
    <text evidence="1 3">Belongs to the short-chain dehydrogenases/reductases (SDR) family.</text>
</comment>
<dbReference type="PRINTS" id="PR00080">
    <property type="entry name" value="SDRFAMILY"/>
</dbReference>
<dbReference type="InterPro" id="IPR051122">
    <property type="entry name" value="SDR_DHRS6-like"/>
</dbReference>
<name>A0ABX0YW00_STRTL</name>
<sequence length="247" mass="25971">MTDTSLWSLHGTRVLLTGAAGTVGRSAAAALTAAGAEVLGVDRNEQPLKDLQAAGSLADFVTGDLADPEFCEEAALHWPEVDVLINNVGAGCSKTLADTGDDVLDAMLDTNLRPAARLCRLLAPRMGRRGHGKIINVSTVLALHPVPTVAAYSASKAALIGFTRSIALEYAPRHVQANVLAPGYLEGPKNADYFASEVGRAFTKRFMPHGSVGRADALDGPLIFLSSRMSDHVTGHVLVVDGGYSIW</sequence>
<protein>
    <submittedName>
        <fullName evidence="4">SDR family oxidoreductase</fullName>
    </submittedName>
</protein>
<dbReference type="PANTHER" id="PTHR43477:SF1">
    <property type="entry name" value="DIHYDROANTICAPSIN 7-DEHYDROGENASE"/>
    <property type="match status" value="1"/>
</dbReference>
<dbReference type="EMBL" id="JAATEL010000012">
    <property type="protein sequence ID" value="NJP15256.1"/>
    <property type="molecule type" value="Genomic_DNA"/>
</dbReference>
<dbReference type="Gene3D" id="3.40.50.720">
    <property type="entry name" value="NAD(P)-binding Rossmann-like Domain"/>
    <property type="match status" value="1"/>
</dbReference>
<dbReference type="InterPro" id="IPR002347">
    <property type="entry name" value="SDR_fam"/>
</dbReference>
<proteinExistence type="inferred from homology"/>
<dbReference type="Proteomes" id="UP000635996">
    <property type="component" value="Unassembled WGS sequence"/>
</dbReference>
<dbReference type="PRINTS" id="PR00081">
    <property type="entry name" value="GDHRDH"/>
</dbReference>
<dbReference type="CDD" id="cd05233">
    <property type="entry name" value="SDR_c"/>
    <property type="match status" value="1"/>
</dbReference>
<evidence type="ECO:0000313" key="5">
    <source>
        <dbReference type="Proteomes" id="UP000635996"/>
    </source>
</evidence>
<dbReference type="InterPro" id="IPR036291">
    <property type="entry name" value="NAD(P)-bd_dom_sf"/>
</dbReference>
<dbReference type="RefSeq" id="WP_168131636.1">
    <property type="nucleotide sequence ID" value="NZ_JAATEL010000012.1"/>
</dbReference>
<organism evidence="4 5">
    <name type="scientific">Streptomyces thermoviolaceus subsp. thermoviolaceus</name>
    <dbReference type="NCBI Taxonomy" id="66860"/>
    <lineage>
        <taxon>Bacteria</taxon>
        <taxon>Bacillati</taxon>
        <taxon>Actinomycetota</taxon>
        <taxon>Actinomycetes</taxon>
        <taxon>Kitasatosporales</taxon>
        <taxon>Streptomycetaceae</taxon>
        <taxon>Streptomyces</taxon>
    </lineage>
</organism>
<evidence type="ECO:0000256" key="3">
    <source>
        <dbReference type="RuleBase" id="RU000363"/>
    </source>
</evidence>
<dbReference type="SUPFAM" id="SSF51735">
    <property type="entry name" value="NAD(P)-binding Rossmann-fold domains"/>
    <property type="match status" value="1"/>
</dbReference>
<evidence type="ECO:0000256" key="1">
    <source>
        <dbReference type="ARBA" id="ARBA00006484"/>
    </source>
</evidence>
<evidence type="ECO:0000256" key="2">
    <source>
        <dbReference type="ARBA" id="ARBA00023002"/>
    </source>
</evidence>
<keyword evidence="2" id="KW-0560">Oxidoreductase</keyword>
<evidence type="ECO:0000313" key="4">
    <source>
        <dbReference type="EMBL" id="NJP15256.1"/>
    </source>
</evidence>
<reference evidence="4 5" key="1">
    <citation type="submission" date="2020-03" db="EMBL/GenBank/DDBJ databases">
        <title>WGS of actinomycetes isolated from Thailand.</title>
        <authorList>
            <person name="Thawai C."/>
        </authorList>
    </citation>
    <scope>NUCLEOTIDE SEQUENCE [LARGE SCALE GENOMIC DNA]</scope>
    <source>
        <strain evidence="4 5">NBRC 13905</strain>
    </source>
</reference>